<dbReference type="InParanoid" id="B2A6E1"/>
<dbReference type="AlphaFoldDB" id="B2A6E1"/>
<dbReference type="KEGG" id="nth:Nther_0556"/>
<dbReference type="STRING" id="457570.Nther_0556"/>
<proteinExistence type="predicted"/>
<protein>
    <submittedName>
        <fullName evidence="1">Putative transcriptional regulator, TetR family</fullName>
    </submittedName>
</protein>
<accession>B2A6E1</accession>
<dbReference type="HOGENOM" id="CLU_1561273_0_0_9"/>
<gene>
    <name evidence="1" type="ordered locus">Nther_0556</name>
</gene>
<keyword evidence="2" id="KW-1185">Reference proteome</keyword>
<evidence type="ECO:0000313" key="1">
    <source>
        <dbReference type="EMBL" id="ACB84152.1"/>
    </source>
</evidence>
<organism evidence="1 2">
    <name type="scientific">Natranaerobius thermophilus (strain ATCC BAA-1301 / DSM 18059 / JW/NM-WN-LF)</name>
    <dbReference type="NCBI Taxonomy" id="457570"/>
    <lineage>
        <taxon>Bacteria</taxon>
        <taxon>Bacillati</taxon>
        <taxon>Bacillota</taxon>
        <taxon>Clostridia</taxon>
        <taxon>Natranaerobiales</taxon>
        <taxon>Natranaerobiaceae</taxon>
        <taxon>Natranaerobius</taxon>
    </lineage>
</organism>
<evidence type="ECO:0000313" key="2">
    <source>
        <dbReference type="Proteomes" id="UP000001683"/>
    </source>
</evidence>
<reference evidence="1 2" key="2">
    <citation type="journal article" date="2011" name="J. Bacteriol.">
        <title>Complete genome sequence of the anaerobic, halophilic alkalithermophile Natranaerobius thermophilus JW/NM-WN-LF.</title>
        <authorList>
            <person name="Zhao B."/>
            <person name="Mesbah N.M."/>
            <person name="Dalin E."/>
            <person name="Goodwin L."/>
            <person name="Nolan M."/>
            <person name="Pitluck S."/>
            <person name="Chertkov O."/>
            <person name="Brettin T.S."/>
            <person name="Han J."/>
            <person name="Larimer F.W."/>
            <person name="Land M.L."/>
            <person name="Hauser L."/>
            <person name="Kyrpides N."/>
            <person name="Wiegel J."/>
        </authorList>
    </citation>
    <scope>NUCLEOTIDE SEQUENCE [LARGE SCALE GENOMIC DNA]</scope>
    <source>
        <strain evidence="2">ATCC BAA-1301 / DSM 18059 / JW/NM-WN-LF</strain>
    </source>
</reference>
<sequence>MIYYYYDNKHGLLKELVIRHVQETLEFKETLLEEIDNYSEEEIKKISQRLFNFLKQKSKILSILTIETLKSGSQDHNIFRILHPIYEKTLKDLEEKGYKIDNHTEQILNLFFFGTIPVTLFIALKEKWSEFYGIDSDETEKIFQAKIDEFHINFYQALINDKTNTSNLINK</sequence>
<dbReference type="Proteomes" id="UP000001683">
    <property type="component" value="Chromosome"/>
</dbReference>
<reference evidence="1 2" key="1">
    <citation type="submission" date="2008-04" db="EMBL/GenBank/DDBJ databases">
        <title>Complete sequence of chromosome of Natranaerobius thermophilus JW/NM-WN-LF.</title>
        <authorList>
            <consortium name="US DOE Joint Genome Institute"/>
            <person name="Copeland A."/>
            <person name="Lucas S."/>
            <person name="Lapidus A."/>
            <person name="Glavina del Rio T."/>
            <person name="Dalin E."/>
            <person name="Tice H."/>
            <person name="Bruce D."/>
            <person name="Goodwin L."/>
            <person name="Pitluck S."/>
            <person name="Chertkov O."/>
            <person name="Brettin T."/>
            <person name="Detter J.C."/>
            <person name="Han C."/>
            <person name="Kuske C.R."/>
            <person name="Schmutz J."/>
            <person name="Larimer F."/>
            <person name="Land M."/>
            <person name="Hauser L."/>
            <person name="Kyrpides N."/>
            <person name="Lykidis A."/>
            <person name="Mesbah N.M."/>
            <person name="Wiegel J."/>
        </authorList>
    </citation>
    <scope>NUCLEOTIDE SEQUENCE [LARGE SCALE GENOMIC DNA]</scope>
    <source>
        <strain evidence="2">ATCC BAA-1301 / DSM 18059 / JW/NM-WN-LF</strain>
    </source>
</reference>
<dbReference type="Gene3D" id="1.10.357.10">
    <property type="entry name" value="Tetracycline Repressor, domain 2"/>
    <property type="match status" value="1"/>
</dbReference>
<name>B2A6E1_NATTJ</name>
<dbReference type="EMBL" id="CP001034">
    <property type="protein sequence ID" value="ACB84152.1"/>
    <property type="molecule type" value="Genomic_DNA"/>
</dbReference>